<feature type="region of interest" description="Disordered" evidence="6">
    <location>
        <begin position="143"/>
        <end position="181"/>
    </location>
</feature>
<feature type="region of interest" description="Disordered" evidence="6">
    <location>
        <begin position="359"/>
        <end position="424"/>
    </location>
</feature>
<keyword evidence="1 5" id="KW-0479">Metal-binding</keyword>
<dbReference type="FunFam" id="4.10.1000.10:FF:000001">
    <property type="entry name" value="zinc finger CCCH domain-containing protein 15-like"/>
    <property type="match status" value="1"/>
</dbReference>
<dbReference type="GeneID" id="7051473"/>
<dbReference type="GO" id="GO:0003729">
    <property type="term" value="F:mRNA binding"/>
    <property type="evidence" value="ECO:0007669"/>
    <property type="project" value="InterPro"/>
</dbReference>
<feature type="domain" description="C3H1-type" evidence="7">
    <location>
        <begin position="465"/>
        <end position="493"/>
    </location>
</feature>
<feature type="compositionally biased region" description="Low complexity" evidence="6">
    <location>
        <begin position="387"/>
        <end position="410"/>
    </location>
</feature>
<dbReference type="RefSeq" id="XP_002175768.1">
    <property type="nucleotide sequence ID" value="XM_002175732.2"/>
</dbReference>
<keyword evidence="10" id="KW-1185">Reference proteome</keyword>
<dbReference type="HOGENOM" id="CLU_551141_0_0_1"/>
<dbReference type="GO" id="GO:0008270">
    <property type="term" value="F:zinc ion binding"/>
    <property type="evidence" value="ECO:0007669"/>
    <property type="project" value="UniProtKB-KW"/>
</dbReference>
<dbReference type="EMBL" id="KE651168">
    <property type="protein sequence ID" value="EEB09475.1"/>
    <property type="molecule type" value="Genomic_DNA"/>
</dbReference>
<evidence type="ECO:0000256" key="4">
    <source>
        <dbReference type="ARBA" id="ARBA00022833"/>
    </source>
</evidence>
<dbReference type="GO" id="GO:0010468">
    <property type="term" value="P:regulation of gene expression"/>
    <property type="evidence" value="ECO:0007669"/>
    <property type="project" value="UniProtKB-ARBA"/>
</dbReference>
<evidence type="ECO:0000256" key="2">
    <source>
        <dbReference type="ARBA" id="ARBA00022737"/>
    </source>
</evidence>
<evidence type="ECO:0000256" key="1">
    <source>
        <dbReference type="ARBA" id="ARBA00022723"/>
    </source>
</evidence>
<dbReference type="VEuPathDB" id="FungiDB:SJAG_04682"/>
<dbReference type="PROSITE" id="PS50103">
    <property type="entry name" value="ZF_C3H1"/>
    <property type="match status" value="2"/>
</dbReference>
<evidence type="ECO:0000256" key="3">
    <source>
        <dbReference type="ARBA" id="ARBA00022771"/>
    </source>
</evidence>
<dbReference type="InterPro" id="IPR045877">
    <property type="entry name" value="ZFP36-like"/>
</dbReference>
<dbReference type="FunFam" id="4.10.1000.10:FF:000018">
    <property type="entry name" value="Zinc finger protein"/>
    <property type="match status" value="1"/>
</dbReference>
<accession>B6K7H1</accession>
<feature type="zinc finger region" description="C3H1-type" evidence="5">
    <location>
        <begin position="427"/>
        <end position="455"/>
    </location>
</feature>
<evidence type="ECO:0000256" key="6">
    <source>
        <dbReference type="SAM" id="MobiDB-lite"/>
    </source>
</evidence>
<dbReference type="PANTHER" id="PTHR12547:SF18">
    <property type="entry name" value="PROTEIN TIS11"/>
    <property type="match status" value="1"/>
</dbReference>
<dbReference type="JaponicusDB" id="SJAG_04682">
    <property type="gene designation" value="zfs1"/>
</dbReference>
<feature type="compositionally biased region" description="Polar residues" evidence="6">
    <location>
        <begin position="362"/>
        <end position="386"/>
    </location>
</feature>
<evidence type="ECO:0000313" key="9">
    <source>
        <dbReference type="JaponicusDB" id="SJAG_04682"/>
    </source>
</evidence>
<dbReference type="Proteomes" id="UP000001744">
    <property type="component" value="Unassembled WGS sequence"/>
</dbReference>
<keyword evidence="2" id="KW-0677">Repeat</keyword>
<dbReference type="InterPro" id="IPR036855">
    <property type="entry name" value="Znf_CCCH_sf"/>
</dbReference>
<dbReference type="InterPro" id="IPR000571">
    <property type="entry name" value="Znf_CCCH"/>
</dbReference>
<dbReference type="Pfam" id="PF00642">
    <property type="entry name" value="zf-CCCH"/>
    <property type="match status" value="2"/>
</dbReference>
<dbReference type="PANTHER" id="PTHR12547">
    <property type="entry name" value="CCCH ZINC FINGER/TIS11-RELATED"/>
    <property type="match status" value="1"/>
</dbReference>
<evidence type="ECO:0000313" key="8">
    <source>
        <dbReference type="EMBL" id="EEB09475.1"/>
    </source>
</evidence>
<gene>
    <name evidence="9" type="primary">zfs1</name>
    <name evidence="8" type="ORF">SJAG_04682</name>
</gene>
<evidence type="ECO:0000313" key="10">
    <source>
        <dbReference type="Proteomes" id="UP000001744"/>
    </source>
</evidence>
<protein>
    <submittedName>
        <fullName evidence="8">CCCH tandem zinc finger protein</fullName>
    </submittedName>
</protein>
<dbReference type="OrthoDB" id="410307at2759"/>
<evidence type="ECO:0000259" key="7">
    <source>
        <dbReference type="PROSITE" id="PS50103"/>
    </source>
</evidence>
<dbReference type="STRING" id="402676.B6K7H1"/>
<keyword evidence="3 5" id="KW-0863">Zinc-finger</keyword>
<reference evidence="8 10" key="1">
    <citation type="journal article" date="2011" name="Science">
        <title>Comparative functional genomics of the fission yeasts.</title>
        <authorList>
            <person name="Rhind N."/>
            <person name="Chen Z."/>
            <person name="Yassour M."/>
            <person name="Thompson D.A."/>
            <person name="Haas B.J."/>
            <person name="Habib N."/>
            <person name="Wapinski I."/>
            <person name="Roy S."/>
            <person name="Lin M.F."/>
            <person name="Heiman D.I."/>
            <person name="Young S.K."/>
            <person name="Furuya K."/>
            <person name="Guo Y."/>
            <person name="Pidoux A."/>
            <person name="Chen H.M."/>
            <person name="Robbertse B."/>
            <person name="Goldberg J.M."/>
            <person name="Aoki K."/>
            <person name="Bayne E.H."/>
            <person name="Berlin A.M."/>
            <person name="Desjardins C.A."/>
            <person name="Dobbs E."/>
            <person name="Dukaj L."/>
            <person name="Fan L."/>
            <person name="FitzGerald M.G."/>
            <person name="French C."/>
            <person name="Gujja S."/>
            <person name="Hansen K."/>
            <person name="Keifenheim D."/>
            <person name="Levin J.Z."/>
            <person name="Mosher R.A."/>
            <person name="Mueller C.A."/>
            <person name="Pfiffner J."/>
            <person name="Priest M."/>
            <person name="Russ C."/>
            <person name="Smialowska A."/>
            <person name="Swoboda P."/>
            <person name="Sykes S.M."/>
            <person name="Vaughn M."/>
            <person name="Vengrova S."/>
            <person name="Yoder R."/>
            <person name="Zeng Q."/>
            <person name="Allshire R."/>
            <person name="Baulcombe D."/>
            <person name="Birren B.W."/>
            <person name="Brown W."/>
            <person name="Ekwall K."/>
            <person name="Kellis M."/>
            <person name="Leatherwood J."/>
            <person name="Levin H."/>
            <person name="Margalit H."/>
            <person name="Martienssen R."/>
            <person name="Nieduszynski C.A."/>
            <person name="Spatafora J.W."/>
            <person name="Friedman N."/>
            <person name="Dalgaard J.Z."/>
            <person name="Baumann P."/>
            <person name="Niki H."/>
            <person name="Regev A."/>
            <person name="Nusbaum C."/>
        </authorList>
    </citation>
    <scope>NUCLEOTIDE SEQUENCE [LARGE SCALE GENOMIC DNA]</scope>
    <source>
        <strain evidence="10">yFS275 / FY16936</strain>
    </source>
</reference>
<feature type="domain" description="C3H1-type" evidence="7">
    <location>
        <begin position="427"/>
        <end position="455"/>
    </location>
</feature>
<dbReference type="SMART" id="SM00356">
    <property type="entry name" value="ZnF_C3H1"/>
    <property type="match status" value="2"/>
</dbReference>
<sequence length="495" mass="52728">MQSFERFGEPLLEQSRFSSMNPLLDLSRPHLGAHSSLRNGFPQLLQTQLPSTAVNANANVTSPSSASTFSSERMMYGSNLLFGDAPMEDGENNFAPSSSIGDSCTRLTPLASNISPTSPNKTSSKLFPVDVNHAPALFRSSNALQAPWQPTTATSPTAATTASSVVGSVAPPRPTSEPAYPSLLKDLLPAEDLEQDELTSSSFSTASTPAITSHRNMPRVLSSDALRNATNSSTSWLPFGGNGNTFLKAAHRSASSSDLRHAGNMNFEMGPLFPFDVPRNAFSQVSSKPKITVNTMGSSFSSAATFGTAEERGISPSTNSTTTPLYRVRHRPSLSQPLPSMDSLHLSLGSIARPNARMAATAPNSATNSGPCSPTSATAASVNVSGPQALPMLPPSQQLSPSSERSSASSTVSGKSNGDGPVIKNNLYKTEPCKNWMAYGRCRYGSKCQFAHGPMELKTPVRHPKYKSRPCRSYSQFGYCPYGQRCCFLHATDLV</sequence>
<dbReference type="SUPFAM" id="SSF90229">
    <property type="entry name" value="CCCH zinc finger"/>
    <property type="match status" value="2"/>
</dbReference>
<proteinExistence type="predicted"/>
<dbReference type="AlphaFoldDB" id="B6K7H1"/>
<dbReference type="eggNOG" id="KOG1677">
    <property type="taxonomic scope" value="Eukaryota"/>
</dbReference>
<dbReference type="Gene3D" id="4.10.1000.10">
    <property type="entry name" value="Zinc finger, CCCH-type"/>
    <property type="match status" value="2"/>
</dbReference>
<organism evidence="8 10">
    <name type="scientific">Schizosaccharomyces japonicus (strain yFS275 / FY16936)</name>
    <name type="common">Fission yeast</name>
    <dbReference type="NCBI Taxonomy" id="402676"/>
    <lineage>
        <taxon>Eukaryota</taxon>
        <taxon>Fungi</taxon>
        <taxon>Dikarya</taxon>
        <taxon>Ascomycota</taxon>
        <taxon>Taphrinomycotina</taxon>
        <taxon>Schizosaccharomycetes</taxon>
        <taxon>Schizosaccharomycetales</taxon>
        <taxon>Schizosaccharomycetaceae</taxon>
        <taxon>Schizosaccharomyces</taxon>
    </lineage>
</organism>
<keyword evidence="4 5" id="KW-0862">Zinc</keyword>
<feature type="zinc finger region" description="C3H1-type" evidence="5">
    <location>
        <begin position="465"/>
        <end position="493"/>
    </location>
</feature>
<name>B6K7H1_SCHJY</name>
<evidence type="ECO:0000256" key="5">
    <source>
        <dbReference type="PROSITE-ProRule" id="PRU00723"/>
    </source>
</evidence>
<feature type="compositionally biased region" description="Low complexity" evidence="6">
    <location>
        <begin position="146"/>
        <end position="170"/>
    </location>
</feature>